<sequence>MRTRKTDRSGKKDTASTKFTREEPEQNHKPPKNIGKRTPAPLAQPHPKRPCEHTSPHHNQVLPLPPPSLVQPPRPSIGAGDHSIPTKIQMPDKSPNTQRPRQITTQAGQRSKGPKQRRDEHKIQSGNLKGACLTLGNRLRPQEIQQIKTGINVPSPPTHTTTPDPSHSTDPIPSTPHSPDQVRRSKIIKDSPPSTEWEQARSAPKRPTTESRPPLQNKRSRTSPAQRTHTYGHTKEGQNDSQAPSTPQTQGHIQQITPAPDALRTRPQPNQASRDNKHTSHSNTRRPPPSRAFPDPKQQGTTQ</sequence>
<evidence type="ECO:0000313" key="2">
    <source>
        <dbReference type="EMBL" id="KAK5613667.1"/>
    </source>
</evidence>
<feature type="region of interest" description="Disordered" evidence="1">
    <location>
        <begin position="1"/>
        <end position="303"/>
    </location>
</feature>
<comment type="caution">
    <text evidence="2">The sequence shown here is derived from an EMBL/GenBank/DDBJ whole genome shotgun (WGS) entry which is preliminary data.</text>
</comment>
<reference evidence="2 3" key="1">
    <citation type="submission" date="2021-06" db="EMBL/GenBank/DDBJ databases">
        <authorList>
            <person name="Palmer J.M."/>
        </authorList>
    </citation>
    <scope>NUCLEOTIDE SEQUENCE [LARGE SCALE GENOMIC DNA]</scope>
    <source>
        <strain evidence="2 3">MEX-2019</strain>
        <tissue evidence="2">Muscle</tissue>
    </source>
</reference>
<feature type="compositionally biased region" description="Polar residues" evidence="1">
    <location>
        <begin position="94"/>
        <end position="109"/>
    </location>
</feature>
<evidence type="ECO:0000313" key="3">
    <source>
        <dbReference type="Proteomes" id="UP001311232"/>
    </source>
</evidence>
<feature type="compositionally biased region" description="Basic and acidic residues" evidence="1">
    <location>
        <begin position="180"/>
        <end position="189"/>
    </location>
</feature>
<accession>A0AAV9RY46</accession>
<dbReference type="AlphaFoldDB" id="A0AAV9RY46"/>
<evidence type="ECO:0000256" key="1">
    <source>
        <dbReference type="SAM" id="MobiDB-lite"/>
    </source>
</evidence>
<feature type="compositionally biased region" description="Low complexity" evidence="1">
    <location>
        <begin position="158"/>
        <end position="179"/>
    </location>
</feature>
<feature type="compositionally biased region" description="Polar residues" evidence="1">
    <location>
        <begin position="239"/>
        <end position="257"/>
    </location>
</feature>
<dbReference type="Proteomes" id="UP001311232">
    <property type="component" value="Unassembled WGS sequence"/>
</dbReference>
<keyword evidence="3" id="KW-1185">Reference proteome</keyword>
<dbReference type="EMBL" id="JAHHUM010001195">
    <property type="protein sequence ID" value="KAK5613667.1"/>
    <property type="molecule type" value="Genomic_DNA"/>
</dbReference>
<feature type="compositionally biased region" description="Polar residues" evidence="1">
    <location>
        <begin position="222"/>
        <end position="231"/>
    </location>
</feature>
<feature type="compositionally biased region" description="Pro residues" evidence="1">
    <location>
        <begin position="63"/>
        <end position="75"/>
    </location>
</feature>
<protein>
    <submittedName>
        <fullName evidence="2">Uncharacterized protein</fullName>
    </submittedName>
</protein>
<proteinExistence type="predicted"/>
<name>A0AAV9RY46_9TELE</name>
<gene>
    <name evidence="2" type="ORF">CRENBAI_017849</name>
</gene>
<feature type="compositionally biased region" description="Basic and acidic residues" evidence="1">
    <location>
        <begin position="1"/>
        <end position="28"/>
    </location>
</feature>
<organism evidence="2 3">
    <name type="scientific">Crenichthys baileyi</name>
    <name type="common">White River springfish</name>
    <dbReference type="NCBI Taxonomy" id="28760"/>
    <lineage>
        <taxon>Eukaryota</taxon>
        <taxon>Metazoa</taxon>
        <taxon>Chordata</taxon>
        <taxon>Craniata</taxon>
        <taxon>Vertebrata</taxon>
        <taxon>Euteleostomi</taxon>
        <taxon>Actinopterygii</taxon>
        <taxon>Neopterygii</taxon>
        <taxon>Teleostei</taxon>
        <taxon>Neoteleostei</taxon>
        <taxon>Acanthomorphata</taxon>
        <taxon>Ovalentaria</taxon>
        <taxon>Atherinomorphae</taxon>
        <taxon>Cyprinodontiformes</taxon>
        <taxon>Goodeidae</taxon>
        <taxon>Crenichthys</taxon>
    </lineage>
</organism>